<dbReference type="PANTHER" id="PTHR30612:SF0">
    <property type="entry name" value="CHLOROPLAST PROTEIN-TRANSPORTING ATPASE"/>
    <property type="match status" value="1"/>
</dbReference>
<dbReference type="GO" id="GO:0017038">
    <property type="term" value="P:protein import"/>
    <property type="evidence" value="ECO:0007669"/>
    <property type="project" value="InterPro"/>
</dbReference>
<dbReference type="SMART" id="SM00958">
    <property type="entry name" value="SecA_PP_bind"/>
    <property type="match status" value="1"/>
</dbReference>
<dbReference type="Pfam" id="PF21090">
    <property type="entry name" value="P-loop_SecA"/>
    <property type="match status" value="1"/>
</dbReference>
<keyword evidence="9" id="KW-0811">Translocation</keyword>
<dbReference type="InterPro" id="IPR014018">
    <property type="entry name" value="SecA_motor_DEAD"/>
</dbReference>
<dbReference type="InterPro" id="IPR011130">
    <property type="entry name" value="SecA_preprotein_X-link_dom"/>
</dbReference>
<dbReference type="GO" id="GO:0016020">
    <property type="term" value="C:membrane"/>
    <property type="evidence" value="ECO:0007669"/>
    <property type="project" value="UniProtKB-SubCell"/>
</dbReference>
<dbReference type="KEGG" id="aaf:AURANDRAFT_59127"/>
<sequence length="857" mass="91590">MGLAFLGWPRCARVRGGSVLSGEAKSLLKGAEQCVGRVNALEADMEALSDAGLRDLAKTLGDELSALDPSREASDAQVASAFALAREAAWRVLKLRAYDVQLLGGYVMSRGALAEMATGEGKTLAAVAPTLLGALRRRGALVVTANDYLARRDADGVGLVLRFLGLSVGLVESSMAVGGDDRRDAYASDVTYVSNAELGFDYLRDQLALEEAELVMPSRPGASAVEELFYWCLVDEADSILIDEARTPLIISETTAAPKAKYDVARDLADGVLQKGRHYDVDEKGMSVILTEAGYGECERTLGTSMFDPKDPWAPFVLGALRAKELLLRDRDYLVDGAGAVKLVDAFSGRVLEGRRYADGLQQSIEAKEGLVCSDQTRPTAQVTFQALFRTLSSRLAGMTGTALSDGKELGDVYKLTVVPIPTALPIARKDYDDAVYRTVDAKERAAAAEVVRAHKDGRPVLVGTTSVEQSDAFVERLLRDYGLAASKLSARPDAAARESAVIAQAGRLGAVTVATNMAGRGTDIKLGGSASDLAKLVADPAVAALRKALAALEADLGAALDAERAAVVRAGGLYVVGTERHESVRIDNQLRGRSGRQGDAGASRFFVSVDDPMFKTFGGDQIAKLMETFRVGDDLPLEAKSVTENLGKIQAKVEAYNADLRVNVLKFDDVLDGQRRALYATRRRLLLDGADDAAANAREWAADALLAIAKSVDRDAGADGDVDALLAARLDAFFGPGALRLDADALAALGEGEATKVAALPAVAACVDGLLDAVAEKRPARPPTESFTKLALIRLDKLWADHLLNMNYLKESVQLRTLQQTDPFQEYQREGFELFTALQTKIKADTIYSLLQIAKE</sequence>
<keyword evidence="5" id="KW-0547">Nucleotide-binding</keyword>
<reference evidence="14 15" key="1">
    <citation type="journal article" date="2011" name="Proc. Natl. Acad. Sci. U.S.A.">
        <title>Niche of harmful alga Aureococcus anophagefferens revealed through ecogenomics.</title>
        <authorList>
            <person name="Gobler C.J."/>
            <person name="Berry D.L."/>
            <person name="Dyhrman S.T."/>
            <person name="Wilhelm S.W."/>
            <person name="Salamov A."/>
            <person name="Lobanov A.V."/>
            <person name="Zhang Y."/>
            <person name="Collier J.L."/>
            <person name="Wurch L.L."/>
            <person name="Kustka A.B."/>
            <person name="Dill B.D."/>
            <person name="Shah M."/>
            <person name="VerBerkmoes N.C."/>
            <person name="Kuo A."/>
            <person name="Terry A."/>
            <person name="Pangilinan J."/>
            <person name="Lindquist E.A."/>
            <person name="Lucas S."/>
            <person name="Paulsen I.T."/>
            <person name="Hattenrath-Lehmann T.K."/>
            <person name="Talmage S.C."/>
            <person name="Walker E.A."/>
            <person name="Koch F."/>
            <person name="Burson A.M."/>
            <person name="Marcoval M.A."/>
            <person name="Tang Y.Z."/>
            <person name="Lecleir G.R."/>
            <person name="Coyne K.J."/>
            <person name="Berg G.M."/>
            <person name="Bertrand E.M."/>
            <person name="Saito M.A."/>
            <person name="Gladyshev V.N."/>
            <person name="Grigoriev I.V."/>
        </authorList>
    </citation>
    <scope>NUCLEOTIDE SEQUENCE [LARGE SCALE GENOMIC DNA]</scope>
    <source>
        <strain evidence="15">CCMP 1984</strain>
    </source>
</reference>
<dbReference type="PROSITE" id="PS51196">
    <property type="entry name" value="SECA_MOTOR_DEAD"/>
    <property type="match status" value="1"/>
</dbReference>
<dbReference type="Pfam" id="PF07517">
    <property type="entry name" value="SecA_DEAD"/>
    <property type="match status" value="1"/>
</dbReference>
<feature type="domain" description="Helicase C-terminal" evidence="12">
    <location>
        <begin position="431"/>
        <end position="644"/>
    </location>
</feature>
<dbReference type="PROSITE" id="PS01312">
    <property type="entry name" value="SECA"/>
    <property type="match status" value="1"/>
</dbReference>
<dbReference type="Gene3D" id="3.40.50.300">
    <property type="entry name" value="P-loop containing nucleotide triphosphate hydrolases"/>
    <property type="match status" value="2"/>
</dbReference>
<dbReference type="InterPro" id="IPR001650">
    <property type="entry name" value="Helicase_C-like"/>
</dbReference>
<dbReference type="Proteomes" id="UP000002729">
    <property type="component" value="Unassembled WGS sequence"/>
</dbReference>
<accession>F0YBT8</accession>
<comment type="similarity">
    <text evidence="2">Belongs to the SecA family.</text>
</comment>
<dbReference type="PANTHER" id="PTHR30612">
    <property type="entry name" value="SECA INNER MEMBRANE COMPONENT OF SEC PROTEIN SECRETION SYSTEM"/>
    <property type="match status" value="1"/>
</dbReference>
<evidence type="ECO:0000256" key="1">
    <source>
        <dbReference type="ARBA" id="ARBA00004170"/>
    </source>
</evidence>
<dbReference type="PRINTS" id="PR00906">
    <property type="entry name" value="SECA"/>
</dbReference>
<dbReference type="AlphaFoldDB" id="F0YBT8"/>
<dbReference type="InterPro" id="IPR036670">
    <property type="entry name" value="SecA_X-link_sf"/>
</dbReference>
<proteinExistence type="inferred from homology"/>
<evidence type="ECO:0000313" key="14">
    <source>
        <dbReference type="EMBL" id="EGB07340.1"/>
    </source>
</evidence>
<dbReference type="EMBL" id="GL833131">
    <property type="protein sequence ID" value="EGB07340.1"/>
    <property type="molecule type" value="Genomic_DNA"/>
</dbReference>
<dbReference type="GO" id="GO:0006605">
    <property type="term" value="P:protein targeting"/>
    <property type="evidence" value="ECO:0007669"/>
    <property type="project" value="InterPro"/>
</dbReference>
<evidence type="ECO:0000256" key="3">
    <source>
        <dbReference type="ARBA" id="ARBA00022448"/>
    </source>
</evidence>
<dbReference type="GO" id="GO:0006886">
    <property type="term" value="P:intracellular protein transport"/>
    <property type="evidence" value="ECO:0007669"/>
    <property type="project" value="InterPro"/>
</dbReference>
<keyword evidence="3" id="KW-0813">Transport</keyword>
<dbReference type="CDD" id="cd17928">
    <property type="entry name" value="DEXDc_SecA"/>
    <property type="match status" value="1"/>
</dbReference>
<protein>
    <submittedName>
        <fullName evidence="14">Uncharacterized protein</fullName>
    </submittedName>
</protein>
<organism evidence="15">
    <name type="scientific">Aureococcus anophagefferens</name>
    <name type="common">Harmful bloom alga</name>
    <dbReference type="NCBI Taxonomy" id="44056"/>
    <lineage>
        <taxon>Eukaryota</taxon>
        <taxon>Sar</taxon>
        <taxon>Stramenopiles</taxon>
        <taxon>Ochrophyta</taxon>
        <taxon>Pelagophyceae</taxon>
        <taxon>Pelagomonadales</taxon>
        <taxon>Pelagomonadaceae</taxon>
        <taxon>Aureococcus</taxon>
    </lineage>
</organism>
<dbReference type="InterPro" id="IPR036266">
    <property type="entry name" value="SecA_Wing/Scaffold_sf"/>
</dbReference>
<evidence type="ECO:0000259" key="11">
    <source>
        <dbReference type="PROSITE" id="PS51192"/>
    </source>
</evidence>
<evidence type="ECO:0000256" key="10">
    <source>
        <dbReference type="ARBA" id="ARBA00023136"/>
    </source>
</evidence>
<dbReference type="InterPro" id="IPR044722">
    <property type="entry name" value="SecA_SF2_C"/>
</dbReference>
<name>F0YBT8_AURAN</name>
<dbReference type="InterPro" id="IPR027417">
    <property type="entry name" value="P-loop_NTPase"/>
</dbReference>
<keyword evidence="6" id="KW-0067">ATP-binding</keyword>
<dbReference type="InterPro" id="IPR000185">
    <property type="entry name" value="SecA"/>
</dbReference>
<dbReference type="OMA" id="MVHYDVQ"/>
<dbReference type="Pfam" id="PF01043">
    <property type="entry name" value="SecA_PP_bind"/>
    <property type="match status" value="1"/>
</dbReference>
<keyword evidence="15" id="KW-1185">Reference proteome</keyword>
<comment type="subcellular location">
    <subcellularLocation>
        <location evidence="1">Membrane</location>
        <topology evidence="1">Peripheral membrane protein</topology>
    </subcellularLocation>
</comment>
<feature type="domain" description="Helicase ATP-binding" evidence="11">
    <location>
        <begin position="103"/>
        <end position="254"/>
    </location>
</feature>
<dbReference type="RefSeq" id="XP_009037967.1">
    <property type="nucleotide sequence ID" value="XM_009039719.1"/>
</dbReference>
<dbReference type="PROSITE" id="PS51194">
    <property type="entry name" value="HELICASE_CTER"/>
    <property type="match status" value="1"/>
</dbReference>
<dbReference type="SMART" id="SM00957">
    <property type="entry name" value="SecA_DEAD"/>
    <property type="match status" value="1"/>
</dbReference>
<evidence type="ECO:0000256" key="4">
    <source>
        <dbReference type="ARBA" id="ARBA00022490"/>
    </source>
</evidence>
<dbReference type="PROSITE" id="PS51192">
    <property type="entry name" value="HELICASE_ATP_BIND_1"/>
    <property type="match status" value="1"/>
</dbReference>
<dbReference type="InParanoid" id="F0YBT8"/>
<dbReference type="GO" id="GO:0071806">
    <property type="term" value="P:protein transmembrane transport"/>
    <property type="evidence" value="ECO:0007669"/>
    <property type="project" value="UniProtKB-ARBA"/>
</dbReference>
<evidence type="ECO:0000256" key="8">
    <source>
        <dbReference type="ARBA" id="ARBA00022967"/>
    </source>
</evidence>
<keyword evidence="10" id="KW-0472">Membrane</keyword>
<dbReference type="CDD" id="cd18803">
    <property type="entry name" value="SF2_C_secA"/>
    <property type="match status" value="1"/>
</dbReference>
<evidence type="ECO:0000256" key="2">
    <source>
        <dbReference type="ARBA" id="ARBA00007650"/>
    </source>
</evidence>
<dbReference type="GeneID" id="20222736"/>
<dbReference type="Pfam" id="PF07516">
    <property type="entry name" value="SecA_SW"/>
    <property type="match status" value="1"/>
</dbReference>
<evidence type="ECO:0000256" key="9">
    <source>
        <dbReference type="ARBA" id="ARBA00023010"/>
    </source>
</evidence>
<evidence type="ECO:0000256" key="7">
    <source>
        <dbReference type="ARBA" id="ARBA00022927"/>
    </source>
</evidence>
<feature type="domain" description="SecA family profile" evidence="13">
    <location>
        <begin position="13"/>
        <end position="639"/>
    </location>
</feature>
<dbReference type="FunFam" id="3.40.50.300:FF:000113">
    <property type="entry name" value="Preprotein translocase subunit SecA"/>
    <property type="match status" value="1"/>
</dbReference>
<dbReference type="eggNOG" id="ENOG502QS7I">
    <property type="taxonomic scope" value="Eukaryota"/>
</dbReference>
<evidence type="ECO:0000256" key="6">
    <source>
        <dbReference type="ARBA" id="ARBA00022840"/>
    </source>
</evidence>
<dbReference type="Gene3D" id="3.90.1440.10">
    <property type="entry name" value="SecA, preprotein cross-linking domain"/>
    <property type="match status" value="1"/>
</dbReference>
<dbReference type="SUPFAM" id="SSF81886">
    <property type="entry name" value="Helical scaffold and wing domains of SecA"/>
    <property type="match status" value="1"/>
</dbReference>
<dbReference type="GO" id="GO:0005524">
    <property type="term" value="F:ATP binding"/>
    <property type="evidence" value="ECO:0007669"/>
    <property type="project" value="UniProtKB-KW"/>
</dbReference>
<dbReference type="Gene3D" id="1.10.3060.10">
    <property type="entry name" value="Helical scaffold and wing domains of SecA"/>
    <property type="match status" value="1"/>
</dbReference>
<dbReference type="InterPro" id="IPR011116">
    <property type="entry name" value="SecA_Wing/Scaffold"/>
</dbReference>
<dbReference type="HAMAP" id="MF_01382">
    <property type="entry name" value="SecA"/>
    <property type="match status" value="1"/>
</dbReference>
<keyword evidence="4" id="KW-0963">Cytoplasm</keyword>
<dbReference type="OrthoDB" id="27934at2759"/>
<evidence type="ECO:0000313" key="15">
    <source>
        <dbReference type="Proteomes" id="UP000002729"/>
    </source>
</evidence>
<dbReference type="InterPro" id="IPR011115">
    <property type="entry name" value="SecA_DEAD"/>
</dbReference>
<dbReference type="SUPFAM" id="SSF52540">
    <property type="entry name" value="P-loop containing nucleoside triphosphate hydrolases"/>
    <property type="match status" value="2"/>
</dbReference>
<evidence type="ECO:0000259" key="12">
    <source>
        <dbReference type="PROSITE" id="PS51194"/>
    </source>
</evidence>
<dbReference type="InterPro" id="IPR020937">
    <property type="entry name" value="SecA_CS"/>
</dbReference>
<dbReference type="SUPFAM" id="SSF81767">
    <property type="entry name" value="Pre-protein crosslinking domain of SecA"/>
    <property type="match status" value="1"/>
</dbReference>
<evidence type="ECO:0000256" key="5">
    <source>
        <dbReference type="ARBA" id="ARBA00022741"/>
    </source>
</evidence>
<gene>
    <name evidence="14" type="ORF">AURANDRAFT_59127</name>
</gene>
<dbReference type="InterPro" id="IPR014001">
    <property type="entry name" value="Helicase_ATP-bd"/>
</dbReference>
<keyword evidence="8" id="KW-1278">Translocase</keyword>
<evidence type="ECO:0000259" key="13">
    <source>
        <dbReference type="PROSITE" id="PS51196"/>
    </source>
</evidence>
<keyword evidence="7" id="KW-0653">Protein transport</keyword>